<accession>A0A6P6YB63</accession>
<evidence type="ECO:0000313" key="5">
    <source>
        <dbReference type="Proteomes" id="UP000515146"/>
    </source>
</evidence>
<dbReference type="Pfam" id="PF02580">
    <property type="entry name" value="Tyr_Deacylase"/>
    <property type="match status" value="1"/>
</dbReference>
<dbReference type="Proteomes" id="UP000515146">
    <property type="component" value="Unplaced"/>
</dbReference>
<gene>
    <name evidence="6" type="primary">LOC113796172</name>
</gene>
<comment type="similarity">
    <text evidence="1">Belongs to the DTD family.</text>
</comment>
<dbReference type="GO" id="GO:0005737">
    <property type="term" value="C:cytoplasm"/>
    <property type="evidence" value="ECO:0007669"/>
    <property type="project" value="InterPro"/>
</dbReference>
<dbReference type="GO" id="GO:0051500">
    <property type="term" value="F:D-tyrosyl-tRNA(Tyr) deacylase activity"/>
    <property type="evidence" value="ECO:0007669"/>
    <property type="project" value="TreeGrafter"/>
</dbReference>
<dbReference type="SUPFAM" id="SSF69500">
    <property type="entry name" value="DTD-like"/>
    <property type="match status" value="1"/>
</dbReference>
<dbReference type="AlphaFoldDB" id="A0A6P6YB63"/>
<name>A0A6P6YB63_DERPT</name>
<keyword evidence="5" id="KW-1185">Reference proteome</keyword>
<dbReference type="Gene3D" id="3.50.80.10">
    <property type="entry name" value="D-tyrosyl-tRNA(Tyr) deacylase"/>
    <property type="match status" value="1"/>
</dbReference>
<organism evidence="5 6">
    <name type="scientific">Dermatophagoides pteronyssinus</name>
    <name type="common">European house dust mite</name>
    <dbReference type="NCBI Taxonomy" id="6956"/>
    <lineage>
        <taxon>Eukaryota</taxon>
        <taxon>Metazoa</taxon>
        <taxon>Ecdysozoa</taxon>
        <taxon>Arthropoda</taxon>
        <taxon>Chelicerata</taxon>
        <taxon>Arachnida</taxon>
        <taxon>Acari</taxon>
        <taxon>Acariformes</taxon>
        <taxon>Sarcoptiformes</taxon>
        <taxon>Astigmata</taxon>
        <taxon>Psoroptidia</taxon>
        <taxon>Analgoidea</taxon>
        <taxon>Pyroglyphidae</taxon>
        <taxon>Dermatophagoidinae</taxon>
        <taxon>Dermatophagoides</taxon>
    </lineage>
</organism>
<comment type="catalytic activity">
    <reaction evidence="3">
        <text>glycyl-tRNA(Ala) + H2O = tRNA(Ala) + glycine + H(+)</text>
        <dbReference type="Rhea" id="RHEA:53744"/>
        <dbReference type="Rhea" id="RHEA-COMP:9657"/>
        <dbReference type="Rhea" id="RHEA-COMP:13640"/>
        <dbReference type="ChEBI" id="CHEBI:15377"/>
        <dbReference type="ChEBI" id="CHEBI:15378"/>
        <dbReference type="ChEBI" id="CHEBI:57305"/>
        <dbReference type="ChEBI" id="CHEBI:78442"/>
        <dbReference type="ChEBI" id="CHEBI:78522"/>
        <dbReference type="EC" id="3.1.1.96"/>
    </reaction>
</comment>
<reference evidence="6" key="1">
    <citation type="submission" date="2025-08" db="UniProtKB">
        <authorList>
            <consortium name="RefSeq"/>
        </authorList>
    </citation>
    <scope>IDENTIFICATION</scope>
    <source>
        <strain evidence="6">Airmid</strain>
    </source>
</reference>
<dbReference type="EC" id="3.1.1.96" evidence="2"/>
<dbReference type="RefSeq" id="XP_027202211.1">
    <property type="nucleotide sequence ID" value="XM_027346410.1"/>
</dbReference>
<dbReference type="OMA" id="DDSSHRW"/>
<dbReference type="PANTHER" id="PTHR10472">
    <property type="entry name" value="D-TYROSYL-TRNA TYR DEACYLASE"/>
    <property type="match status" value="1"/>
</dbReference>
<sequence>MKIVIQRVISAEFISKNELVSKIGNGIYVLVGAEQGDTMEDVDYVAKKILNCKFFNDSELGFPDDSSHRWKKSVKERGLEILIATNFTLPSSLKKGTKPSLCLALDPEQARYYEIKVPGLD</sequence>
<evidence type="ECO:0000256" key="1">
    <source>
        <dbReference type="ARBA" id="ARBA00009673"/>
    </source>
</evidence>
<dbReference type="OrthoDB" id="275783at2759"/>
<dbReference type="InParanoid" id="A0A6P6YB63"/>
<evidence type="ECO:0000256" key="3">
    <source>
        <dbReference type="ARBA" id="ARBA00047676"/>
    </source>
</evidence>
<comment type="catalytic activity">
    <reaction evidence="4">
        <text>a D-aminoacyl-tRNA + H2O = a tRNA + a D-alpha-amino acid + H(+)</text>
        <dbReference type="Rhea" id="RHEA:13953"/>
        <dbReference type="Rhea" id="RHEA-COMP:10123"/>
        <dbReference type="Rhea" id="RHEA-COMP:10124"/>
        <dbReference type="ChEBI" id="CHEBI:15377"/>
        <dbReference type="ChEBI" id="CHEBI:15378"/>
        <dbReference type="ChEBI" id="CHEBI:59871"/>
        <dbReference type="ChEBI" id="CHEBI:78442"/>
        <dbReference type="ChEBI" id="CHEBI:79333"/>
        <dbReference type="EC" id="3.1.1.96"/>
    </reaction>
</comment>
<dbReference type="InterPro" id="IPR003732">
    <property type="entry name" value="Daa-tRNA_deacyls_DTD"/>
</dbReference>
<dbReference type="KEGG" id="dpte:113796172"/>
<protein>
    <recommendedName>
        <fullName evidence="2">D-aminoacyl-tRNA deacylase</fullName>
        <ecNumber evidence="2">3.1.1.96</ecNumber>
    </recommendedName>
</protein>
<proteinExistence type="inferred from homology"/>
<evidence type="ECO:0000256" key="2">
    <source>
        <dbReference type="ARBA" id="ARBA00013056"/>
    </source>
</evidence>
<dbReference type="PANTHER" id="PTHR10472:SF5">
    <property type="entry name" value="D-AMINOACYL-TRNA DEACYLASE 1"/>
    <property type="match status" value="1"/>
</dbReference>
<evidence type="ECO:0000256" key="4">
    <source>
        <dbReference type="ARBA" id="ARBA00048018"/>
    </source>
</evidence>
<evidence type="ECO:0000313" key="6">
    <source>
        <dbReference type="RefSeq" id="XP_027202211.1"/>
    </source>
</evidence>
<dbReference type="InterPro" id="IPR023509">
    <property type="entry name" value="DTD-like_sf"/>
</dbReference>